<evidence type="ECO:0000256" key="5">
    <source>
        <dbReference type="ARBA" id="ARBA00022989"/>
    </source>
</evidence>
<dbReference type="NCBIfam" id="TIGR00797">
    <property type="entry name" value="matE"/>
    <property type="match status" value="1"/>
</dbReference>
<feature type="transmembrane region" description="Helical" evidence="8">
    <location>
        <begin position="59"/>
        <end position="82"/>
    </location>
</feature>
<dbReference type="PANTHER" id="PTHR43549">
    <property type="entry name" value="MULTIDRUG RESISTANCE PROTEIN YPNP-RELATED"/>
    <property type="match status" value="1"/>
</dbReference>
<feature type="transmembrane region" description="Helical" evidence="8">
    <location>
        <begin position="94"/>
        <end position="116"/>
    </location>
</feature>
<keyword evidence="4 8" id="KW-0812">Transmembrane</keyword>
<evidence type="ECO:0000256" key="7">
    <source>
        <dbReference type="SAM" id="MobiDB-lite"/>
    </source>
</evidence>
<dbReference type="EMBL" id="JBHGCJ010000002">
    <property type="protein sequence ID" value="MFG6108395.1"/>
    <property type="molecule type" value="Genomic_DNA"/>
</dbReference>
<protein>
    <submittedName>
        <fullName evidence="9">MATE family efflux transporter</fullName>
    </submittedName>
</protein>
<feature type="region of interest" description="Disordered" evidence="7">
    <location>
        <begin position="465"/>
        <end position="511"/>
    </location>
</feature>
<feature type="compositionally biased region" description="Pro residues" evidence="7">
    <location>
        <begin position="469"/>
        <end position="491"/>
    </location>
</feature>
<dbReference type="PANTHER" id="PTHR43549:SF3">
    <property type="entry name" value="MULTIDRUG RESISTANCE PROTEIN YPNP-RELATED"/>
    <property type="match status" value="1"/>
</dbReference>
<evidence type="ECO:0000256" key="8">
    <source>
        <dbReference type="SAM" id="Phobius"/>
    </source>
</evidence>
<evidence type="ECO:0000256" key="4">
    <source>
        <dbReference type="ARBA" id="ARBA00022692"/>
    </source>
</evidence>
<evidence type="ECO:0000256" key="6">
    <source>
        <dbReference type="ARBA" id="ARBA00023136"/>
    </source>
</evidence>
<evidence type="ECO:0000313" key="10">
    <source>
        <dbReference type="Proteomes" id="UP001605261"/>
    </source>
</evidence>
<sequence>MAKAPLDLTTGPIGRNLFLFALPILAGNIAQSLNGSVNAVWVGRYLGEAALTATANANNIMFFLIGSVFGIGMAATILIGQAMGARDIVQARRVMGTSATFFIGLSVVIAVAGWWLSHPLLAAMGTPAESLPLAEAYLRIIFLAMPTLYAFAFLSSALRGVGDSRTPFRFLLLSVVLDIGFNPLLIFGIGPFPQLGIAGAAWATLIAQTLSLIGLLWYMRNKRHVLWLGRKDMAMFRIDTTILRALVVKGVPMGLQMVLISLSMILMMSMVNGYGTDTAAAYGASLQLWTYVQMPAMAIGAACSSMAAQNVGAGNWDRVRGTARSGVLYNFLLTGVLILPLILLDRYTLALFLPEASQSLEVARHLNHIAVWSFLFFGVNFVISGVVRSTGAVIPPLLILAASLWGIRVPFAELLQDNWGADAVWWSFPVSSFCAMLMSLAYYRWGGWRKAHMLPAQRGEMAAPAEVPAMPPSPVADPNPEAPPTAAPAPTPSRAGQPPSAARISPHAGNR</sequence>
<dbReference type="InterPro" id="IPR002528">
    <property type="entry name" value="MATE_fam"/>
</dbReference>
<proteinExistence type="predicted"/>
<feature type="transmembrane region" description="Helical" evidence="8">
    <location>
        <begin position="241"/>
        <end position="268"/>
    </location>
</feature>
<feature type="transmembrane region" description="Helical" evidence="8">
    <location>
        <begin position="423"/>
        <end position="443"/>
    </location>
</feature>
<evidence type="ECO:0000313" key="9">
    <source>
        <dbReference type="EMBL" id="MFG6108395.1"/>
    </source>
</evidence>
<feature type="transmembrane region" description="Helical" evidence="8">
    <location>
        <begin position="394"/>
        <end position="411"/>
    </location>
</feature>
<feature type="transmembrane region" description="Helical" evidence="8">
    <location>
        <begin position="136"/>
        <end position="158"/>
    </location>
</feature>
<keyword evidence="5 8" id="KW-1133">Transmembrane helix</keyword>
<dbReference type="RefSeq" id="WP_394161579.1">
    <property type="nucleotide sequence ID" value="NZ_JBHGCJ010000002.1"/>
</dbReference>
<evidence type="ECO:0000256" key="1">
    <source>
        <dbReference type="ARBA" id="ARBA00004429"/>
    </source>
</evidence>
<feature type="transmembrane region" description="Helical" evidence="8">
    <location>
        <begin position="170"/>
        <end position="189"/>
    </location>
</feature>
<gene>
    <name evidence="9" type="ORF">ACEU0G_002334</name>
</gene>
<dbReference type="Pfam" id="PF01554">
    <property type="entry name" value="MatE"/>
    <property type="match status" value="2"/>
</dbReference>
<comment type="caution">
    <text evidence="9">The sequence shown here is derived from an EMBL/GenBank/DDBJ whole genome shotgun (WGS) entry which is preliminary data.</text>
</comment>
<organism evidence="9 10">
    <name type="scientific">Stenotrophomonas nematodicola</name>
    <dbReference type="NCBI Taxonomy" id="2656746"/>
    <lineage>
        <taxon>Bacteria</taxon>
        <taxon>Pseudomonadati</taxon>
        <taxon>Pseudomonadota</taxon>
        <taxon>Gammaproteobacteria</taxon>
        <taxon>Lysobacterales</taxon>
        <taxon>Lysobacteraceae</taxon>
        <taxon>Stenotrophomonas</taxon>
    </lineage>
</organism>
<reference evidence="9 10" key="1">
    <citation type="submission" date="2024-09" db="EMBL/GenBank/DDBJ databases">
        <authorList>
            <consortium name="All-Russian atlas of soil microorganisms"/>
            <consortium name="as a basis for the search for new antimicrobial producers and enzymes with unique properties"/>
            <person name="Sokolova E.A."/>
            <person name="Voronina E.N."/>
        </authorList>
    </citation>
    <scope>NUCLEOTIDE SEQUENCE [LARGE SCALE GENOMIC DNA]</scope>
    <source>
        <strain evidence="9 10">AF-22b-331.1</strain>
    </source>
</reference>
<feature type="transmembrane region" description="Helical" evidence="8">
    <location>
        <begin position="195"/>
        <end position="220"/>
    </location>
</feature>
<keyword evidence="6 8" id="KW-0472">Membrane</keyword>
<evidence type="ECO:0000256" key="3">
    <source>
        <dbReference type="ARBA" id="ARBA00022475"/>
    </source>
</evidence>
<dbReference type="PIRSF" id="PIRSF006603">
    <property type="entry name" value="DinF"/>
    <property type="match status" value="1"/>
</dbReference>
<accession>A0ABW7CTW8</accession>
<feature type="transmembrane region" description="Helical" evidence="8">
    <location>
        <begin position="288"/>
        <end position="307"/>
    </location>
</feature>
<keyword evidence="3" id="KW-1003">Cell membrane</keyword>
<dbReference type="InterPro" id="IPR048279">
    <property type="entry name" value="MdtK-like"/>
</dbReference>
<keyword evidence="2" id="KW-0813">Transport</keyword>
<feature type="transmembrane region" description="Helical" evidence="8">
    <location>
        <begin position="369"/>
        <end position="387"/>
    </location>
</feature>
<feature type="transmembrane region" description="Helical" evidence="8">
    <location>
        <begin position="327"/>
        <end position="349"/>
    </location>
</feature>
<dbReference type="InterPro" id="IPR052031">
    <property type="entry name" value="Membrane_Transporter-Flippase"/>
</dbReference>
<name>A0ABW7CTW8_9GAMM</name>
<dbReference type="CDD" id="cd13138">
    <property type="entry name" value="MATE_yoeA_like"/>
    <property type="match status" value="1"/>
</dbReference>
<dbReference type="Proteomes" id="UP001605261">
    <property type="component" value="Unassembled WGS sequence"/>
</dbReference>
<evidence type="ECO:0000256" key="2">
    <source>
        <dbReference type="ARBA" id="ARBA00022448"/>
    </source>
</evidence>
<comment type="subcellular location">
    <subcellularLocation>
        <location evidence="1">Cell inner membrane</location>
        <topology evidence="1">Multi-pass membrane protein</topology>
    </subcellularLocation>
</comment>
<keyword evidence="10" id="KW-1185">Reference proteome</keyword>